<dbReference type="EMBL" id="BTGU01000013">
    <property type="protein sequence ID" value="GMN41808.1"/>
    <property type="molecule type" value="Genomic_DNA"/>
</dbReference>
<feature type="region of interest" description="Disordered" evidence="1">
    <location>
        <begin position="46"/>
        <end position="66"/>
    </location>
</feature>
<evidence type="ECO:0000313" key="3">
    <source>
        <dbReference type="Proteomes" id="UP001187192"/>
    </source>
</evidence>
<feature type="compositionally biased region" description="Basic and acidic residues" evidence="1">
    <location>
        <begin position="57"/>
        <end position="66"/>
    </location>
</feature>
<dbReference type="Proteomes" id="UP001187192">
    <property type="component" value="Unassembled WGS sequence"/>
</dbReference>
<gene>
    <name evidence="2" type="ORF">TIFTF001_011028</name>
</gene>
<dbReference type="AlphaFoldDB" id="A0AA87ZSR8"/>
<comment type="caution">
    <text evidence="2">The sequence shown here is derived from an EMBL/GenBank/DDBJ whole genome shotgun (WGS) entry which is preliminary data.</text>
</comment>
<accession>A0AA87ZSR8</accession>
<sequence length="191" mass="21734">MFMLENFKSQAHGDAIRWRFLPTTTARSSPAQVLLTINYHTKHTSAEKTYVSGQEPTVRHEHREDKKEKTIPQLLLIGLLCSELAAMVLRPKLVSLNVERRRHQEVIESVVGCAQNIAAEIEAEGGRRGAVFPHINVEIKSVSFKWQRSELEMVKERKMLMIKKMLKEFRVGINGMCALMASQDSLPTLPL</sequence>
<proteinExistence type="predicted"/>
<name>A0AA87ZSR8_FICCA</name>
<reference evidence="2" key="1">
    <citation type="submission" date="2023-07" db="EMBL/GenBank/DDBJ databases">
        <title>draft genome sequence of fig (Ficus carica).</title>
        <authorList>
            <person name="Takahashi T."/>
            <person name="Nishimura K."/>
        </authorList>
    </citation>
    <scope>NUCLEOTIDE SEQUENCE</scope>
</reference>
<protein>
    <submittedName>
        <fullName evidence="2">Uncharacterized protein</fullName>
    </submittedName>
</protein>
<keyword evidence="3" id="KW-1185">Reference proteome</keyword>
<evidence type="ECO:0000256" key="1">
    <source>
        <dbReference type="SAM" id="MobiDB-lite"/>
    </source>
</evidence>
<evidence type="ECO:0000313" key="2">
    <source>
        <dbReference type="EMBL" id="GMN41808.1"/>
    </source>
</evidence>
<organism evidence="2 3">
    <name type="scientific">Ficus carica</name>
    <name type="common">Common fig</name>
    <dbReference type="NCBI Taxonomy" id="3494"/>
    <lineage>
        <taxon>Eukaryota</taxon>
        <taxon>Viridiplantae</taxon>
        <taxon>Streptophyta</taxon>
        <taxon>Embryophyta</taxon>
        <taxon>Tracheophyta</taxon>
        <taxon>Spermatophyta</taxon>
        <taxon>Magnoliopsida</taxon>
        <taxon>eudicotyledons</taxon>
        <taxon>Gunneridae</taxon>
        <taxon>Pentapetalae</taxon>
        <taxon>rosids</taxon>
        <taxon>fabids</taxon>
        <taxon>Rosales</taxon>
        <taxon>Moraceae</taxon>
        <taxon>Ficeae</taxon>
        <taxon>Ficus</taxon>
    </lineage>
</organism>